<keyword evidence="1" id="KW-0812">Transmembrane</keyword>
<evidence type="ECO:0000256" key="1">
    <source>
        <dbReference type="SAM" id="Phobius"/>
    </source>
</evidence>
<dbReference type="EMBL" id="RDQH01000336">
    <property type="protein sequence ID" value="RXH85808.1"/>
    <property type="molecule type" value="Genomic_DNA"/>
</dbReference>
<dbReference type="AlphaFoldDB" id="A0A498IQP3"/>
<organism evidence="2 3">
    <name type="scientific">Malus domestica</name>
    <name type="common">Apple</name>
    <name type="synonym">Pyrus malus</name>
    <dbReference type="NCBI Taxonomy" id="3750"/>
    <lineage>
        <taxon>Eukaryota</taxon>
        <taxon>Viridiplantae</taxon>
        <taxon>Streptophyta</taxon>
        <taxon>Embryophyta</taxon>
        <taxon>Tracheophyta</taxon>
        <taxon>Spermatophyta</taxon>
        <taxon>Magnoliopsida</taxon>
        <taxon>eudicotyledons</taxon>
        <taxon>Gunneridae</taxon>
        <taxon>Pentapetalae</taxon>
        <taxon>rosids</taxon>
        <taxon>fabids</taxon>
        <taxon>Rosales</taxon>
        <taxon>Rosaceae</taxon>
        <taxon>Amygdaloideae</taxon>
        <taxon>Maleae</taxon>
        <taxon>Malus</taxon>
    </lineage>
</organism>
<keyword evidence="1" id="KW-0472">Membrane</keyword>
<accession>A0A498IQP3</accession>
<feature type="transmembrane region" description="Helical" evidence="1">
    <location>
        <begin position="92"/>
        <end position="109"/>
    </location>
</feature>
<keyword evidence="3" id="KW-1185">Reference proteome</keyword>
<name>A0A498IQP3_MALDO</name>
<gene>
    <name evidence="2" type="ORF">DVH24_014392</name>
</gene>
<dbReference type="Proteomes" id="UP000290289">
    <property type="component" value="Chromosome 10"/>
</dbReference>
<keyword evidence="1" id="KW-1133">Transmembrane helix</keyword>
<protein>
    <submittedName>
        <fullName evidence="2">Uncharacterized protein</fullName>
    </submittedName>
</protein>
<sequence>MDEFTLEIMLWVILATVSGMGMAYGDWCCIFFFHFFTLTIAAIFSYEPLSNLLMVWTHVPNYIAHRPRSTDGTALRLLPNDCRKQRLKSCGVAVWLIAWFTIFGALGLLPKDC</sequence>
<proteinExistence type="predicted"/>
<evidence type="ECO:0000313" key="2">
    <source>
        <dbReference type="EMBL" id="RXH85808.1"/>
    </source>
</evidence>
<comment type="caution">
    <text evidence="2">The sequence shown here is derived from an EMBL/GenBank/DDBJ whole genome shotgun (WGS) entry which is preliminary data.</text>
</comment>
<evidence type="ECO:0000313" key="3">
    <source>
        <dbReference type="Proteomes" id="UP000290289"/>
    </source>
</evidence>
<reference evidence="2 3" key="1">
    <citation type="submission" date="2018-10" db="EMBL/GenBank/DDBJ databases">
        <title>A high-quality apple genome assembly.</title>
        <authorList>
            <person name="Hu J."/>
        </authorList>
    </citation>
    <scope>NUCLEOTIDE SEQUENCE [LARGE SCALE GENOMIC DNA]</scope>
    <source>
        <strain evidence="3">cv. HFTH1</strain>
        <tissue evidence="2">Young leaf</tissue>
    </source>
</reference>